<organism evidence="2 3">
    <name type="scientific">Arachnia propionica</name>
    <dbReference type="NCBI Taxonomy" id="1750"/>
    <lineage>
        <taxon>Bacteria</taxon>
        <taxon>Bacillati</taxon>
        <taxon>Actinomycetota</taxon>
        <taxon>Actinomycetes</taxon>
        <taxon>Propionibacteriales</taxon>
        <taxon>Propionibacteriaceae</taxon>
        <taxon>Arachnia</taxon>
    </lineage>
</organism>
<dbReference type="Pfam" id="PF07704">
    <property type="entry name" value="PSK_trans_fac"/>
    <property type="match status" value="1"/>
</dbReference>
<dbReference type="EMBL" id="RQZG01000003">
    <property type="protein sequence ID" value="RRD06299.1"/>
    <property type="molecule type" value="Genomic_DNA"/>
</dbReference>
<reference evidence="2 3" key="1">
    <citation type="submission" date="2018-11" db="EMBL/GenBank/DDBJ databases">
        <title>Genomes From Bacteria Associated with the Canine Oral Cavity: a Test Case for Automated Genome-Based Taxonomic Assignment.</title>
        <authorList>
            <person name="Coil D.A."/>
            <person name="Jospin G."/>
            <person name="Darling A.E."/>
            <person name="Wallis C."/>
            <person name="Davis I.J."/>
            <person name="Harris S."/>
            <person name="Eisen J.A."/>
            <person name="Holcombe L.J."/>
            <person name="O'Flynn C."/>
        </authorList>
    </citation>
    <scope>NUCLEOTIDE SEQUENCE [LARGE SCALE GENOMIC DNA]</scope>
    <source>
        <strain evidence="2 3">OH887_COT-365</strain>
    </source>
</reference>
<proteinExistence type="predicted"/>
<sequence length="81" mass="8956">MSLNIKDERIHEMVREAASRTGLSQTRVVEKAVSDLLGRLATEKARHGLDELLDRVHAELTATGGPLDFDSLYDPDTGLPR</sequence>
<dbReference type="AlphaFoldDB" id="A0A3P1TA79"/>
<dbReference type="RefSeq" id="WP_124843183.1">
    <property type="nucleotide sequence ID" value="NZ_JAUNKP010000032.1"/>
</dbReference>
<keyword evidence="1" id="KW-1277">Toxin-antitoxin system</keyword>
<dbReference type="InterPro" id="IPR011660">
    <property type="entry name" value="VapB-like"/>
</dbReference>
<evidence type="ECO:0000256" key="1">
    <source>
        <dbReference type="ARBA" id="ARBA00022649"/>
    </source>
</evidence>
<dbReference type="OrthoDB" id="560250at2"/>
<protein>
    <submittedName>
        <fullName evidence="2">Uncharacterized protein</fullName>
    </submittedName>
</protein>
<name>A0A3P1TA79_9ACTN</name>
<accession>A0A3P1TA79</accession>
<dbReference type="Proteomes" id="UP000280819">
    <property type="component" value="Unassembled WGS sequence"/>
</dbReference>
<gene>
    <name evidence="2" type="ORF">EII34_04055</name>
</gene>
<evidence type="ECO:0000313" key="2">
    <source>
        <dbReference type="EMBL" id="RRD06299.1"/>
    </source>
</evidence>
<comment type="caution">
    <text evidence="2">The sequence shown here is derived from an EMBL/GenBank/DDBJ whole genome shotgun (WGS) entry which is preliminary data.</text>
</comment>
<evidence type="ECO:0000313" key="3">
    <source>
        <dbReference type="Proteomes" id="UP000280819"/>
    </source>
</evidence>